<sequence length="87" mass="9369">MQGRHGGHSLLALGQELGEPEFRKGRGPTQDVHAGHRSKSWLWVTAGASLSPCVVPAREEFTPRRLPDMRAGGTVGVPRTSEPARST</sequence>
<keyword evidence="3" id="KW-1185">Reference proteome</keyword>
<accession>A0A0H4X2B0</accession>
<dbReference type="KEGG" id="mym:A176_004697"/>
<dbReference type="Proteomes" id="UP000009026">
    <property type="component" value="Chromosome"/>
</dbReference>
<feature type="region of interest" description="Disordered" evidence="1">
    <location>
        <begin position="1"/>
        <end position="36"/>
    </location>
</feature>
<dbReference type="EMBL" id="CP012109">
    <property type="protein sequence ID" value="AKQ67785.1"/>
    <property type="molecule type" value="Genomic_DNA"/>
</dbReference>
<proteinExistence type="predicted"/>
<gene>
    <name evidence="2" type="ORF">A176_004697</name>
</gene>
<evidence type="ECO:0000256" key="1">
    <source>
        <dbReference type="SAM" id="MobiDB-lite"/>
    </source>
</evidence>
<name>A0A0H4X2B0_9BACT</name>
<dbReference type="AlphaFoldDB" id="A0A0H4X2B0"/>
<reference evidence="2 3" key="1">
    <citation type="journal article" date="2016" name="PLoS ONE">
        <title>Complete Genome Sequence and Comparative Genomics of a Novel Myxobacterium Myxococcus hansupus.</title>
        <authorList>
            <person name="Sharma G."/>
            <person name="Narwani T."/>
            <person name="Subramanian S."/>
        </authorList>
    </citation>
    <scope>NUCLEOTIDE SEQUENCE [LARGE SCALE GENOMIC DNA]</scope>
    <source>
        <strain evidence="3">mixupus</strain>
    </source>
</reference>
<feature type="region of interest" description="Disordered" evidence="1">
    <location>
        <begin position="65"/>
        <end position="87"/>
    </location>
</feature>
<organism evidence="2 3">
    <name type="scientific">Pseudomyxococcus hansupus</name>
    <dbReference type="NCBI Taxonomy" id="1297742"/>
    <lineage>
        <taxon>Bacteria</taxon>
        <taxon>Pseudomonadati</taxon>
        <taxon>Myxococcota</taxon>
        <taxon>Myxococcia</taxon>
        <taxon>Myxococcales</taxon>
        <taxon>Cystobacterineae</taxon>
        <taxon>Myxococcaceae</taxon>
        <taxon>Pseudomyxococcus</taxon>
    </lineage>
</organism>
<protein>
    <submittedName>
        <fullName evidence="2">Uncharacterized protein</fullName>
    </submittedName>
</protein>
<evidence type="ECO:0000313" key="3">
    <source>
        <dbReference type="Proteomes" id="UP000009026"/>
    </source>
</evidence>
<evidence type="ECO:0000313" key="2">
    <source>
        <dbReference type="EMBL" id="AKQ67785.1"/>
    </source>
</evidence>